<reference evidence="2" key="1">
    <citation type="submission" date="2011-04" db="EMBL/GenBank/DDBJ databases">
        <title>Evolution of plant cell wall degrading machinery underlies the functional diversity of forest fungi.</title>
        <authorList>
            <consortium name="US DOE Joint Genome Institute (JGI-PGF)"/>
            <person name="Eastwood D.C."/>
            <person name="Floudas D."/>
            <person name="Binder M."/>
            <person name="Majcherczyk A."/>
            <person name="Schneider P."/>
            <person name="Aerts A."/>
            <person name="Asiegbu F.O."/>
            <person name="Baker S.E."/>
            <person name="Barry K."/>
            <person name="Bendiksby M."/>
            <person name="Blumentritt M."/>
            <person name="Coutinho P.M."/>
            <person name="Cullen D."/>
            <person name="Cullen D."/>
            <person name="Gathman A."/>
            <person name="Goodell B."/>
            <person name="Henrissat B."/>
            <person name="Ihrmark K."/>
            <person name="Kauserud H."/>
            <person name="Kohler A."/>
            <person name="LaButti K."/>
            <person name="Lapidus A."/>
            <person name="Lavin J.L."/>
            <person name="Lee Y.-H."/>
            <person name="Lindquist E."/>
            <person name="Lilly W."/>
            <person name="Lucas S."/>
            <person name="Morin E."/>
            <person name="Murat C."/>
            <person name="Oguiza J.A."/>
            <person name="Park J."/>
            <person name="Pisabarro A.G."/>
            <person name="Riley R."/>
            <person name="Rosling A."/>
            <person name="Salamov A."/>
            <person name="Schmidt O."/>
            <person name="Schmutz J."/>
            <person name="Skrede I."/>
            <person name="Stenlid J."/>
            <person name="Wiebenga A."/>
            <person name="Xie X."/>
            <person name="Kues U."/>
            <person name="Hibbett D.S."/>
            <person name="Hoffmeister D."/>
            <person name="Hogberg N."/>
            <person name="Martin F."/>
            <person name="Grigoriev I.V."/>
            <person name="Watkinson S.C."/>
        </authorList>
    </citation>
    <scope>NUCLEOTIDE SEQUENCE</scope>
    <source>
        <strain evidence="2">S7.9</strain>
    </source>
</reference>
<organism>
    <name type="scientific">Serpula lacrymans var. lacrymans (strain S7.9)</name>
    <name type="common">Dry rot fungus</name>
    <dbReference type="NCBI Taxonomy" id="578457"/>
    <lineage>
        <taxon>Eukaryota</taxon>
        <taxon>Fungi</taxon>
        <taxon>Dikarya</taxon>
        <taxon>Basidiomycota</taxon>
        <taxon>Agaricomycotina</taxon>
        <taxon>Agaricomycetes</taxon>
        <taxon>Agaricomycetidae</taxon>
        <taxon>Boletales</taxon>
        <taxon>Coniophorineae</taxon>
        <taxon>Serpulaceae</taxon>
        <taxon>Serpula</taxon>
    </lineage>
</organism>
<dbReference type="HOGENOM" id="CLU_063954_1_0_1"/>
<feature type="domain" description="Luciferase" evidence="1">
    <location>
        <begin position="175"/>
        <end position="248"/>
    </location>
</feature>
<dbReference type="Proteomes" id="UP000008064">
    <property type="component" value="Unassembled WGS sequence"/>
</dbReference>
<dbReference type="PANTHER" id="PTHR38695">
    <property type="entry name" value="AMINO ACID PERMEASE_ SLC12A DOMAIN-CONTAINING PROTEIN"/>
    <property type="match status" value="1"/>
</dbReference>
<name>F8NX61_SERL9</name>
<dbReference type="InterPro" id="IPR040841">
    <property type="entry name" value="Luciferase_dom"/>
</dbReference>
<dbReference type="AlphaFoldDB" id="F8NX61"/>
<gene>
    <name evidence="2" type="ORF">SERLADRAFT_468008</name>
</gene>
<dbReference type="EMBL" id="GL945434">
    <property type="protein sequence ID" value="EGO24536.1"/>
    <property type="molecule type" value="Genomic_DNA"/>
</dbReference>
<evidence type="ECO:0000313" key="2">
    <source>
        <dbReference type="EMBL" id="EGO24536.1"/>
    </source>
</evidence>
<evidence type="ECO:0000259" key="1">
    <source>
        <dbReference type="Pfam" id="PF17648"/>
    </source>
</evidence>
<protein>
    <recommendedName>
        <fullName evidence="1">Luciferase domain-containing protein</fullName>
    </recommendedName>
</protein>
<dbReference type="GeneID" id="18819337"/>
<accession>F8NX61</accession>
<dbReference type="Pfam" id="PF17648">
    <property type="entry name" value="Luciferase"/>
    <property type="match status" value="1"/>
</dbReference>
<dbReference type="PANTHER" id="PTHR38695:SF1">
    <property type="entry name" value="AMINO ACID PERMEASE_ SLC12A DOMAIN-CONTAINING PROTEIN"/>
    <property type="match status" value="1"/>
</dbReference>
<proteinExistence type="predicted"/>
<dbReference type="InterPro" id="IPR048273">
    <property type="entry name" value="Luciferase"/>
</dbReference>
<dbReference type="OrthoDB" id="5358398at2759"/>
<dbReference type="RefSeq" id="XP_007318555.1">
    <property type="nucleotide sequence ID" value="XM_007318493.1"/>
</dbReference>
<dbReference type="KEGG" id="sla:SERLADRAFT_468008"/>
<sequence length="259" mass="29140">MALVPTDLKAVLDTLQGVFQRYPRGITVAALASAITVPWLRRNYNQYIEIGPGGLPYNTFGWLIALSLSLFGRETVSTAIYDKDPNKETYLKDPASIPERRGLRPQTGWHVFPQRQLTKFSPKSVRQPLLDIFNKLGKANPGLVEIANSRFEKHHDAIVIASSRPSPHKVADHARREITHIHQEKDFSLHAILAPQDCKLLIERGWAERHPLANSVAPSLGLPKEYLLIYSPRDVEELEMVERIIVAAIGFQTGSREVN</sequence>